<comment type="similarity">
    <text evidence="2">Belongs to the ParB family.</text>
</comment>
<evidence type="ECO:0000313" key="8">
    <source>
        <dbReference type="Proteomes" id="UP000543642"/>
    </source>
</evidence>
<comment type="caution">
    <text evidence="7">The sequence shown here is derived from an EMBL/GenBank/DDBJ whole genome shotgun (WGS) entry which is preliminary data.</text>
</comment>
<dbReference type="PANTHER" id="PTHR33375">
    <property type="entry name" value="CHROMOSOME-PARTITIONING PROTEIN PARB-RELATED"/>
    <property type="match status" value="1"/>
</dbReference>
<feature type="domain" description="ParB-like N-terminal" evidence="6">
    <location>
        <begin position="83"/>
        <end position="173"/>
    </location>
</feature>
<evidence type="ECO:0000256" key="5">
    <source>
        <dbReference type="SAM" id="MobiDB-lite"/>
    </source>
</evidence>
<proteinExistence type="inferred from homology"/>
<dbReference type="InterPro" id="IPR041468">
    <property type="entry name" value="HTH_ParB/Spo0J"/>
</dbReference>
<dbReference type="InterPro" id="IPR003115">
    <property type="entry name" value="ParB_N"/>
</dbReference>
<dbReference type="Proteomes" id="UP000543642">
    <property type="component" value="Unassembled WGS sequence"/>
</dbReference>
<dbReference type="EMBL" id="JACHFW010000012">
    <property type="protein sequence ID" value="MBB5265524.1"/>
    <property type="molecule type" value="Genomic_DNA"/>
</dbReference>
<keyword evidence="4" id="KW-0238">DNA-binding</keyword>
<dbReference type="PANTHER" id="PTHR33375:SF1">
    <property type="entry name" value="CHROMOSOME-PARTITIONING PROTEIN PARB-RELATED"/>
    <property type="match status" value="1"/>
</dbReference>
<dbReference type="AlphaFoldDB" id="A0A7W8M627"/>
<keyword evidence="3" id="KW-0159">Chromosome partition</keyword>
<dbReference type="GO" id="GO:0009295">
    <property type="term" value="C:nucleoid"/>
    <property type="evidence" value="ECO:0007669"/>
    <property type="project" value="UniProtKB-SubCell"/>
</dbReference>
<dbReference type="NCBIfam" id="TIGR00180">
    <property type="entry name" value="parB_part"/>
    <property type="match status" value="1"/>
</dbReference>
<dbReference type="GO" id="GO:0005694">
    <property type="term" value="C:chromosome"/>
    <property type="evidence" value="ECO:0007669"/>
    <property type="project" value="TreeGrafter"/>
</dbReference>
<evidence type="ECO:0000256" key="3">
    <source>
        <dbReference type="ARBA" id="ARBA00022829"/>
    </source>
</evidence>
<comment type="subcellular location">
    <subcellularLocation>
        <location evidence="1">Cytoplasm</location>
        <location evidence="1">Nucleoid</location>
    </subcellularLocation>
</comment>
<reference evidence="7 8" key="1">
    <citation type="submission" date="2020-08" db="EMBL/GenBank/DDBJ databases">
        <title>Genomic Encyclopedia of Type Strains, Phase IV (KMG-IV): sequencing the most valuable type-strain genomes for metagenomic binning, comparative biology and taxonomic classification.</title>
        <authorList>
            <person name="Goeker M."/>
        </authorList>
    </citation>
    <scope>NUCLEOTIDE SEQUENCE [LARGE SCALE GENOMIC DNA]</scope>
    <source>
        <strain evidence="7 8">DSM 106146</strain>
    </source>
</reference>
<dbReference type="GO" id="GO:0007059">
    <property type="term" value="P:chromosome segregation"/>
    <property type="evidence" value="ECO:0007669"/>
    <property type="project" value="UniProtKB-KW"/>
</dbReference>
<sequence>MAVNKKGGLGRGLDALIAPPKQSVHNSGTTKNDRTDRVIEKIVEKPVEKIVEVPVEIEKVVEKIVEKPVEKIVEKIVEVPKETYLRIDEIEPNRFQPRKNFDEDSLQELADSIRQFGVIQPLVVQKTDYDFYEIIAGERRWRAARIAGLKEVPVIIKDYSPMESVEIALIENIQREDLNPIEEAMAFHRLIEEFGLKQDEAAEKVAKSRTAVTNSLRLLKLDDRVKQMIIDDMISSGHGRALLGIEDKDEQYLTATKVFDHKMSVRETEKLVKSINTQKGSAEKKKTIDEESLLVLKSMEDRIKSIVGTKVTIKGKANNKGKIEIEYYSMDELERIMDLFNTVSSTEA</sequence>
<organism evidence="7 8">
    <name type="scientific">Catenibacillus scindens</name>
    <dbReference type="NCBI Taxonomy" id="673271"/>
    <lineage>
        <taxon>Bacteria</taxon>
        <taxon>Bacillati</taxon>
        <taxon>Bacillota</taxon>
        <taxon>Clostridia</taxon>
        <taxon>Lachnospirales</taxon>
        <taxon>Lachnospiraceae</taxon>
        <taxon>Catenibacillus</taxon>
    </lineage>
</organism>
<dbReference type="InterPro" id="IPR050336">
    <property type="entry name" value="Chromosome_partition/occlusion"/>
</dbReference>
<dbReference type="InterPro" id="IPR004437">
    <property type="entry name" value="ParB/RepB/Spo0J"/>
</dbReference>
<name>A0A7W8M627_9FIRM</name>
<dbReference type="GO" id="GO:0003677">
    <property type="term" value="F:DNA binding"/>
    <property type="evidence" value="ECO:0007669"/>
    <property type="project" value="UniProtKB-KW"/>
</dbReference>
<dbReference type="SMART" id="SM00470">
    <property type="entry name" value="ParB"/>
    <property type="match status" value="1"/>
</dbReference>
<dbReference type="FunFam" id="3.90.1530.30:FF:000001">
    <property type="entry name" value="Chromosome partitioning protein ParB"/>
    <property type="match status" value="1"/>
</dbReference>
<accession>A0A7W8M627</accession>
<evidence type="ECO:0000313" key="7">
    <source>
        <dbReference type="EMBL" id="MBB5265524.1"/>
    </source>
</evidence>
<dbReference type="GO" id="GO:0045881">
    <property type="term" value="P:positive regulation of sporulation resulting in formation of a cellular spore"/>
    <property type="evidence" value="ECO:0007669"/>
    <property type="project" value="TreeGrafter"/>
</dbReference>
<dbReference type="Pfam" id="PF23552">
    <property type="entry name" value="ParB_C"/>
    <property type="match status" value="1"/>
</dbReference>
<dbReference type="InterPro" id="IPR057240">
    <property type="entry name" value="ParB_dimer_C"/>
</dbReference>
<dbReference type="Pfam" id="PF02195">
    <property type="entry name" value="ParB_N"/>
    <property type="match status" value="1"/>
</dbReference>
<evidence type="ECO:0000256" key="4">
    <source>
        <dbReference type="ARBA" id="ARBA00023125"/>
    </source>
</evidence>
<evidence type="ECO:0000256" key="2">
    <source>
        <dbReference type="ARBA" id="ARBA00006295"/>
    </source>
</evidence>
<dbReference type="SUPFAM" id="SSF110849">
    <property type="entry name" value="ParB/Sulfiredoxin"/>
    <property type="match status" value="1"/>
</dbReference>
<keyword evidence="8" id="KW-1185">Reference proteome</keyword>
<dbReference type="Pfam" id="PF17762">
    <property type="entry name" value="HTH_ParB"/>
    <property type="match status" value="1"/>
</dbReference>
<gene>
    <name evidence="7" type="ORF">HNP82_002670</name>
</gene>
<evidence type="ECO:0000259" key="6">
    <source>
        <dbReference type="SMART" id="SM00470"/>
    </source>
</evidence>
<dbReference type="FunFam" id="1.10.10.2830:FF:000001">
    <property type="entry name" value="Chromosome partitioning protein ParB"/>
    <property type="match status" value="1"/>
</dbReference>
<dbReference type="Gene3D" id="3.90.1530.30">
    <property type="match status" value="1"/>
</dbReference>
<feature type="region of interest" description="Disordered" evidence="5">
    <location>
        <begin position="1"/>
        <end position="33"/>
    </location>
</feature>
<dbReference type="SUPFAM" id="SSF109709">
    <property type="entry name" value="KorB DNA-binding domain-like"/>
    <property type="match status" value="1"/>
</dbReference>
<protein>
    <submittedName>
        <fullName evidence="7">ParB family chromosome partitioning protein</fullName>
    </submittedName>
</protein>
<dbReference type="RefSeq" id="WP_183775457.1">
    <property type="nucleotide sequence ID" value="NZ_CAWVEG010000073.1"/>
</dbReference>
<dbReference type="InterPro" id="IPR036086">
    <property type="entry name" value="ParB/Sulfiredoxin_sf"/>
</dbReference>
<evidence type="ECO:0000256" key="1">
    <source>
        <dbReference type="ARBA" id="ARBA00004453"/>
    </source>
</evidence>
<dbReference type="CDD" id="cd16393">
    <property type="entry name" value="SPO0J_N"/>
    <property type="match status" value="1"/>
</dbReference>
<dbReference type="Gene3D" id="1.10.10.2830">
    <property type="match status" value="1"/>
</dbReference>